<evidence type="ECO:0000256" key="4">
    <source>
        <dbReference type="SAM" id="MobiDB-lite"/>
    </source>
</evidence>
<dbReference type="PROSITE" id="PS50968">
    <property type="entry name" value="BIOTINYL_LIPOYL"/>
    <property type="match status" value="1"/>
</dbReference>
<comment type="caution">
    <text evidence="6">The sequence shown here is derived from an EMBL/GenBank/DDBJ whole genome shotgun (WGS) entry which is preliminary data.</text>
</comment>
<feature type="compositionally biased region" description="Low complexity" evidence="4">
    <location>
        <begin position="73"/>
        <end position="114"/>
    </location>
</feature>
<dbReference type="PANTHER" id="PTHR45266:SF3">
    <property type="entry name" value="OXALOACETATE DECARBOXYLASE ALPHA CHAIN"/>
    <property type="match status" value="1"/>
</dbReference>
<dbReference type="GO" id="GO:0003989">
    <property type="term" value="F:acetyl-CoA carboxylase activity"/>
    <property type="evidence" value="ECO:0007669"/>
    <property type="project" value="UniProtKB-EC"/>
</dbReference>
<feature type="domain" description="Lipoyl-binding" evidence="5">
    <location>
        <begin position="115"/>
        <end position="191"/>
    </location>
</feature>
<keyword evidence="7" id="KW-1185">Reference proteome</keyword>
<evidence type="ECO:0000313" key="6">
    <source>
        <dbReference type="EMBL" id="MBW3096435.1"/>
    </source>
</evidence>
<dbReference type="CDD" id="cd06850">
    <property type="entry name" value="biotinyl_domain"/>
    <property type="match status" value="1"/>
</dbReference>
<dbReference type="RefSeq" id="WP_219200113.1">
    <property type="nucleotide sequence ID" value="NZ_JAHWQX010000001.1"/>
</dbReference>
<keyword evidence="6" id="KW-0436">Ligase</keyword>
<dbReference type="InterPro" id="IPR001249">
    <property type="entry name" value="AcCoA_biotinCC"/>
</dbReference>
<evidence type="ECO:0000256" key="1">
    <source>
        <dbReference type="ARBA" id="ARBA00003761"/>
    </source>
</evidence>
<dbReference type="Pfam" id="PF00364">
    <property type="entry name" value="Biotin_lipoyl"/>
    <property type="match status" value="1"/>
</dbReference>
<dbReference type="EMBL" id="JAHWQX010000001">
    <property type="protein sequence ID" value="MBW3096435.1"/>
    <property type="molecule type" value="Genomic_DNA"/>
</dbReference>
<dbReference type="NCBIfam" id="TIGR00531">
    <property type="entry name" value="BCCP"/>
    <property type="match status" value="1"/>
</dbReference>
<protein>
    <recommendedName>
        <fullName evidence="2">Biotin carboxyl carrier protein of acetyl-CoA carboxylase</fullName>
    </recommendedName>
</protein>
<dbReference type="InterPro" id="IPR000089">
    <property type="entry name" value="Biotin_lipoyl"/>
</dbReference>
<reference evidence="6" key="1">
    <citation type="submission" date="2021-07" db="EMBL/GenBank/DDBJ databases">
        <title>Pseudohoeflea marina sp. nov. a polyhydroxyalcanoate-producing bacterium.</title>
        <authorList>
            <person name="Zheng W."/>
            <person name="Yu S."/>
            <person name="Huang Y."/>
        </authorList>
    </citation>
    <scope>NUCLEOTIDE SEQUENCE</scope>
    <source>
        <strain evidence="6">DP4N28-3</strain>
    </source>
</reference>
<evidence type="ECO:0000256" key="2">
    <source>
        <dbReference type="ARBA" id="ARBA00017562"/>
    </source>
</evidence>
<name>A0ABS6WMV5_9HYPH</name>
<comment type="function">
    <text evidence="1">This protein is a component of the acetyl coenzyme A carboxylase complex; first, biotin carboxylase catalyzes the carboxylation of the carrier protein and then the transcarboxylase transfers the carboxyl group to form malonyl-CoA.</text>
</comment>
<dbReference type="InterPro" id="IPR050709">
    <property type="entry name" value="Biotin_Carboxyl_Carrier/Decarb"/>
</dbReference>
<sequence>MDDTTKNWNGLSEASAAQAREGDRISYELSYAEALEILRLVDTSATTRKLSLAIGDFQIDIKRDAGKAAPVSEAARPAPKTTAAAPQTTAADAAASAAPTSAAPAAEPASPEGSVSAVRSPIAGVFYRAPAPGEPAFVEVGDTVSAETVVGIVEVMKVMNNIRAGADGVIAEICVDNEELVQFDQTLFYVKTDSEATLS</sequence>
<dbReference type="Proteomes" id="UP001430804">
    <property type="component" value="Unassembled WGS sequence"/>
</dbReference>
<evidence type="ECO:0000256" key="3">
    <source>
        <dbReference type="ARBA" id="ARBA00023267"/>
    </source>
</evidence>
<accession>A0ABS6WMV5</accession>
<feature type="region of interest" description="Disordered" evidence="4">
    <location>
        <begin position="68"/>
        <end position="114"/>
    </location>
</feature>
<evidence type="ECO:0000313" key="7">
    <source>
        <dbReference type="Proteomes" id="UP001430804"/>
    </source>
</evidence>
<proteinExistence type="predicted"/>
<keyword evidence="3" id="KW-0092">Biotin</keyword>
<dbReference type="PANTHER" id="PTHR45266">
    <property type="entry name" value="OXALOACETATE DECARBOXYLASE ALPHA CHAIN"/>
    <property type="match status" value="1"/>
</dbReference>
<evidence type="ECO:0000259" key="5">
    <source>
        <dbReference type="PROSITE" id="PS50968"/>
    </source>
</evidence>
<gene>
    <name evidence="6" type="primary">accB</name>
    <name evidence="6" type="ORF">KY465_03975</name>
</gene>
<organism evidence="6 7">
    <name type="scientific">Pseudohoeflea coraliihabitans</name>
    <dbReference type="NCBI Taxonomy" id="2860393"/>
    <lineage>
        <taxon>Bacteria</taxon>
        <taxon>Pseudomonadati</taxon>
        <taxon>Pseudomonadota</taxon>
        <taxon>Alphaproteobacteria</taxon>
        <taxon>Hyphomicrobiales</taxon>
        <taxon>Rhizobiaceae</taxon>
        <taxon>Pseudohoeflea</taxon>
    </lineage>
</organism>